<dbReference type="Gene3D" id="1.20.120.450">
    <property type="entry name" value="dinb family like domain"/>
    <property type="match status" value="1"/>
</dbReference>
<evidence type="ECO:0000313" key="2">
    <source>
        <dbReference type="EMBL" id="GAA4284473.1"/>
    </source>
</evidence>
<name>A0ABP8EKJ9_9MICO</name>
<proteinExistence type="predicted"/>
<protein>
    <submittedName>
        <fullName evidence="2">Maleylpyruvate isomerase N-terminal domain-containing protein</fullName>
    </submittedName>
</protein>
<reference evidence="3" key="1">
    <citation type="journal article" date="2019" name="Int. J. Syst. Evol. Microbiol.">
        <title>The Global Catalogue of Microorganisms (GCM) 10K type strain sequencing project: providing services to taxonomists for standard genome sequencing and annotation.</title>
        <authorList>
            <consortium name="The Broad Institute Genomics Platform"/>
            <consortium name="The Broad Institute Genome Sequencing Center for Infectious Disease"/>
            <person name="Wu L."/>
            <person name="Ma J."/>
        </authorList>
    </citation>
    <scope>NUCLEOTIDE SEQUENCE [LARGE SCALE GENOMIC DNA]</scope>
    <source>
        <strain evidence="3">JCM 17458</strain>
    </source>
</reference>
<accession>A0ABP8EKJ9</accession>
<keyword evidence="2" id="KW-0413">Isomerase</keyword>
<keyword evidence="3" id="KW-1185">Reference proteome</keyword>
<sequence>MAEHGSIEPDTRDWAEVLEQGCPDCGFTGREEVSGASAEVSAAITRWEKVLARPTAAQRPRPGRWSDVEYAAHVRDILTLFRNRLLLMLNEEDPVLPNFDGDAVAVAEDYPSQDPGEVLTGLRDAASDYSSALAAIGGAQWNRTGHREDGRAFTVTTLTRYGLHELRHHLLDVSG</sequence>
<evidence type="ECO:0000259" key="1">
    <source>
        <dbReference type="Pfam" id="PF12867"/>
    </source>
</evidence>
<evidence type="ECO:0000313" key="3">
    <source>
        <dbReference type="Proteomes" id="UP001501586"/>
    </source>
</evidence>
<dbReference type="InterPro" id="IPR034660">
    <property type="entry name" value="DinB/YfiT-like"/>
</dbReference>
<dbReference type="EMBL" id="BAABAZ010000006">
    <property type="protein sequence ID" value="GAA4284473.1"/>
    <property type="molecule type" value="Genomic_DNA"/>
</dbReference>
<dbReference type="Pfam" id="PF12867">
    <property type="entry name" value="DinB_2"/>
    <property type="match status" value="1"/>
</dbReference>
<dbReference type="SUPFAM" id="SSF109854">
    <property type="entry name" value="DinB/YfiT-like putative metalloenzymes"/>
    <property type="match status" value="1"/>
</dbReference>
<feature type="domain" description="DinB-like" evidence="1">
    <location>
        <begin position="56"/>
        <end position="171"/>
    </location>
</feature>
<dbReference type="InterPro" id="IPR024775">
    <property type="entry name" value="DinB-like"/>
</dbReference>
<organism evidence="2 3">
    <name type="scientific">Brevibacterium daeguense</name>
    <dbReference type="NCBI Taxonomy" id="909936"/>
    <lineage>
        <taxon>Bacteria</taxon>
        <taxon>Bacillati</taxon>
        <taxon>Actinomycetota</taxon>
        <taxon>Actinomycetes</taxon>
        <taxon>Micrococcales</taxon>
        <taxon>Brevibacteriaceae</taxon>
        <taxon>Brevibacterium</taxon>
    </lineage>
</organism>
<dbReference type="GO" id="GO:0016853">
    <property type="term" value="F:isomerase activity"/>
    <property type="evidence" value="ECO:0007669"/>
    <property type="project" value="UniProtKB-KW"/>
</dbReference>
<dbReference type="Proteomes" id="UP001501586">
    <property type="component" value="Unassembled WGS sequence"/>
</dbReference>
<comment type="caution">
    <text evidence="2">The sequence shown here is derived from an EMBL/GenBank/DDBJ whole genome shotgun (WGS) entry which is preliminary data.</text>
</comment>
<gene>
    <name evidence="2" type="ORF">GCM10022261_20040</name>
</gene>
<dbReference type="RefSeq" id="WP_236866536.1">
    <property type="nucleotide sequence ID" value="NZ_BAABAZ010000006.1"/>
</dbReference>